<accession>A0ABU8YX94</accession>
<sequence length="108" mass="12460">EDVNFTLGAPVGHLPCFKGGFYTSGDTLMIGRAKTYIFLGDFGRNSPAFTSLSMHDESPHPFATLKARQEWLSNENNIRDNYLYFRERKQEQILFLDKFFQKLENCGL</sequence>
<reference evidence="1 2" key="1">
    <citation type="journal article" date="2020" name="Harmful Algae">
        <title>Molecular and morphological characterization of a novel dihydroanatoxin-a producing Microcoleus species (cyanobacteria) from the Russian River, California, USA.</title>
        <authorList>
            <person name="Conklin K.Y."/>
            <person name="Stancheva R."/>
            <person name="Otten T.G."/>
            <person name="Fadness R."/>
            <person name="Boyer G.L."/>
            <person name="Read B."/>
            <person name="Zhang X."/>
            <person name="Sheath R.G."/>
        </authorList>
    </citation>
    <scope>NUCLEOTIDE SEQUENCE [LARGE SCALE GENOMIC DNA]</scope>
    <source>
        <strain evidence="1 2">PTRS2</strain>
    </source>
</reference>
<dbReference type="Proteomes" id="UP001384579">
    <property type="component" value="Unassembled WGS sequence"/>
</dbReference>
<comment type="caution">
    <text evidence="1">The sequence shown here is derived from an EMBL/GenBank/DDBJ whole genome shotgun (WGS) entry which is preliminary data.</text>
</comment>
<organism evidence="1 2">
    <name type="scientific">Microcoleus anatoxicus PTRS2</name>
    <dbReference type="NCBI Taxonomy" id="2705321"/>
    <lineage>
        <taxon>Bacteria</taxon>
        <taxon>Bacillati</taxon>
        <taxon>Cyanobacteriota</taxon>
        <taxon>Cyanophyceae</taxon>
        <taxon>Oscillatoriophycideae</taxon>
        <taxon>Oscillatoriales</taxon>
        <taxon>Microcoleaceae</taxon>
        <taxon>Microcoleus</taxon>
        <taxon>Microcoleus anatoxicus</taxon>
    </lineage>
</organism>
<protein>
    <submittedName>
        <fullName evidence="1">Uncharacterized protein</fullName>
    </submittedName>
</protein>
<feature type="non-terminal residue" evidence="1">
    <location>
        <position position="1"/>
    </location>
</feature>
<dbReference type="EMBL" id="JBBLXS010000892">
    <property type="protein sequence ID" value="MEK0189024.1"/>
    <property type="molecule type" value="Genomic_DNA"/>
</dbReference>
<proteinExistence type="predicted"/>
<gene>
    <name evidence="1" type="ORF">WMG39_29885</name>
</gene>
<keyword evidence="2" id="KW-1185">Reference proteome</keyword>
<evidence type="ECO:0000313" key="1">
    <source>
        <dbReference type="EMBL" id="MEK0189024.1"/>
    </source>
</evidence>
<evidence type="ECO:0000313" key="2">
    <source>
        <dbReference type="Proteomes" id="UP001384579"/>
    </source>
</evidence>
<name>A0ABU8YX94_9CYAN</name>
<dbReference type="RefSeq" id="WP_340542357.1">
    <property type="nucleotide sequence ID" value="NZ_JBBLXS010000892.1"/>
</dbReference>